<organism evidence="1 2">
    <name type="scientific">Candidatus Wallbacteria bacterium HGW-Wallbacteria-1</name>
    <dbReference type="NCBI Taxonomy" id="2013854"/>
    <lineage>
        <taxon>Bacteria</taxon>
        <taxon>Candidatus Walliibacteriota</taxon>
    </lineage>
</organism>
<name>A0A2N1PII0_9BACT</name>
<evidence type="ECO:0000313" key="1">
    <source>
        <dbReference type="EMBL" id="PKK88126.1"/>
    </source>
</evidence>
<protein>
    <submittedName>
        <fullName evidence="1">Uncharacterized protein</fullName>
    </submittedName>
</protein>
<evidence type="ECO:0000313" key="2">
    <source>
        <dbReference type="Proteomes" id="UP000233256"/>
    </source>
</evidence>
<sequence>MSKKIFSMNLILSKFILSNFLRKRCLILILPSLLSLLIIVSVGGVFAAPAMKPELKPSLKPGTYRATVSQTTTAIKTGETVEDNLKMELTVINIAKNGLVTAQMVLNREKGNLVGPLDSNGQLYLEGILRHSILAGEKIFKLQASVKGNSMIQGKYSKTSDKLRSTGHFAIAEPELPK</sequence>
<reference evidence="1 2" key="1">
    <citation type="journal article" date="2017" name="ISME J.">
        <title>Potential for microbial H2 and metal transformations associated with novel bacteria and archaea in deep terrestrial subsurface sediments.</title>
        <authorList>
            <person name="Hernsdorf A.W."/>
            <person name="Amano Y."/>
            <person name="Miyakawa K."/>
            <person name="Ise K."/>
            <person name="Suzuki Y."/>
            <person name="Anantharaman K."/>
            <person name="Probst A."/>
            <person name="Burstein D."/>
            <person name="Thomas B.C."/>
            <person name="Banfield J.F."/>
        </authorList>
    </citation>
    <scope>NUCLEOTIDE SEQUENCE [LARGE SCALE GENOMIC DNA]</scope>
    <source>
        <strain evidence="1">HGW-Wallbacteria-1</strain>
    </source>
</reference>
<dbReference type="Proteomes" id="UP000233256">
    <property type="component" value="Unassembled WGS sequence"/>
</dbReference>
<accession>A0A2N1PII0</accession>
<gene>
    <name evidence="1" type="ORF">CVV64_20180</name>
</gene>
<proteinExistence type="predicted"/>
<dbReference type="AlphaFoldDB" id="A0A2N1PII0"/>
<dbReference type="EMBL" id="PGXC01000064">
    <property type="protein sequence ID" value="PKK88126.1"/>
    <property type="molecule type" value="Genomic_DNA"/>
</dbReference>
<comment type="caution">
    <text evidence="1">The sequence shown here is derived from an EMBL/GenBank/DDBJ whole genome shotgun (WGS) entry which is preliminary data.</text>
</comment>